<dbReference type="Proteomes" id="UP000670092">
    <property type="component" value="Unassembled WGS sequence"/>
</dbReference>
<sequence length="60" mass="6912">MKDAPIFSRACHLTCRRAPKLWSVENRTSIIKHMYSKDSCPHISIPLLIPVLFSVFESHC</sequence>
<comment type="caution">
    <text evidence="1">The sequence shown here is derived from an EMBL/GenBank/DDBJ whole genome shotgun (WGS) entry which is preliminary data.</text>
</comment>
<dbReference type="VEuPathDB" id="FungiDB:I7I52_09498"/>
<gene>
    <name evidence="1" type="ORF">I7I52_09498</name>
</gene>
<protein>
    <submittedName>
        <fullName evidence="1">Uncharacterized protein</fullName>
    </submittedName>
</protein>
<evidence type="ECO:0000313" key="1">
    <source>
        <dbReference type="EMBL" id="KAG5299247.1"/>
    </source>
</evidence>
<organism evidence="1 2">
    <name type="scientific">Ajellomyces capsulatus</name>
    <name type="common">Darling's disease fungus</name>
    <name type="synonym">Histoplasma capsulatum</name>
    <dbReference type="NCBI Taxonomy" id="5037"/>
    <lineage>
        <taxon>Eukaryota</taxon>
        <taxon>Fungi</taxon>
        <taxon>Dikarya</taxon>
        <taxon>Ascomycota</taxon>
        <taxon>Pezizomycotina</taxon>
        <taxon>Eurotiomycetes</taxon>
        <taxon>Eurotiomycetidae</taxon>
        <taxon>Onygenales</taxon>
        <taxon>Ajellomycetaceae</taxon>
        <taxon>Histoplasma</taxon>
    </lineage>
</organism>
<dbReference type="EMBL" id="JAEVHI010000002">
    <property type="protein sequence ID" value="KAG5299247.1"/>
    <property type="molecule type" value="Genomic_DNA"/>
</dbReference>
<name>A0A8H7YZY9_AJECA</name>
<reference evidence="1 2" key="1">
    <citation type="submission" date="2021-01" db="EMBL/GenBank/DDBJ databases">
        <title>Chromosome-level genome assembly of a human fungal pathogen reveals clustering of transcriptionally co-regulated genes.</title>
        <authorList>
            <person name="Voorhies M."/>
            <person name="Cohen S."/>
            <person name="Shea T.P."/>
            <person name="Petrus S."/>
            <person name="Munoz J.F."/>
            <person name="Poplawski S."/>
            <person name="Goldman W.E."/>
            <person name="Michael T."/>
            <person name="Cuomo C.A."/>
            <person name="Sil A."/>
            <person name="Beyhan S."/>
        </authorList>
    </citation>
    <scope>NUCLEOTIDE SEQUENCE [LARGE SCALE GENOMIC DNA]</scope>
    <source>
        <strain evidence="1 2">G184AR</strain>
    </source>
</reference>
<accession>A0A8H7YZY9</accession>
<dbReference type="AlphaFoldDB" id="A0A8H7YZY9"/>
<evidence type="ECO:0000313" key="2">
    <source>
        <dbReference type="Proteomes" id="UP000670092"/>
    </source>
</evidence>
<proteinExistence type="predicted"/>